<organism evidence="1 2">
    <name type="scientific">Naganishia onofrii</name>
    <dbReference type="NCBI Taxonomy" id="1851511"/>
    <lineage>
        <taxon>Eukaryota</taxon>
        <taxon>Fungi</taxon>
        <taxon>Dikarya</taxon>
        <taxon>Basidiomycota</taxon>
        <taxon>Agaricomycotina</taxon>
        <taxon>Tremellomycetes</taxon>
        <taxon>Filobasidiales</taxon>
        <taxon>Filobasidiaceae</taxon>
        <taxon>Naganishia</taxon>
    </lineage>
</organism>
<comment type="caution">
    <text evidence="1">The sequence shown here is derived from an EMBL/GenBank/DDBJ whole genome shotgun (WGS) entry which is preliminary data.</text>
</comment>
<reference evidence="1" key="1">
    <citation type="submission" date="2023-04" db="EMBL/GenBank/DDBJ databases">
        <title>Draft Genome sequencing of Naganishia species isolated from polar environments using Oxford Nanopore Technology.</title>
        <authorList>
            <person name="Leo P."/>
            <person name="Venkateswaran K."/>
        </authorList>
    </citation>
    <scope>NUCLEOTIDE SEQUENCE</scope>
    <source>
        <strain evidence="1">DBVPG 5303</strain>
    </source>
</reference>
<accession>A0ACC2X191</accession>
<gene>
    <name evidence="1" type="ORF">QFC24_006755</name>
</gene>
<protein>
    <submittedName>
        <fullName evidence="1">Uncharacterized protein</fullName>
    </submittedName>
</protein>
<dbReference type="Proteomes" id="UP001234202">
    <property type="component" value="Unassembled WGS sequence"/>
</dbReference>
<sequence length="184" mass="20601">MSNLSEEDVSDSEVNRPIPLAPPTYITRFHRIVLVSLANLYDRASTRMAVGGQLNWRISVSERGAYQVMEQGIFQSLSNVLNRSQRNTPRELNPWAEWFVNAYDEVVVLLPDLEVGGEIRLVIAPVTTRALLQLIRDLPEPAAAAARSRRSSARMALQSAKKKMTSMPVGSMIRVNLAHLYTLL</sequence>
<evidence type="ECO:0000313" key="2">
    <source>
        <dbReference type="Proteomes" id="UP001234202"/>
    </source>
</evidence>
<evidence type="ECO:0000313" key="1">
    <source>
        <dbReference type="EMBL" id="KAJ9116522.1"/>
    </source>
</evidence>
<proteinExistence type="predicted"/>
<name>A0ACC2X191_9TREE</name>
<dbReference type="EMBL" id="JASBWV010000037">
    <property type="protein sequence ID" value="KAJ9116522.1"/>
    <property type="molecule type" value="Genomic_DNA"/>
</dbReference>
<keyword evidence="2" id="KW-1185">Reference proteome</keyword>